<dbReference type="InterPro" id="IPR041997">
    <property type="entry name" value="Ribosomal_eL6_KOW"/>
</dbReference>
<dbReference type="EMBL" id="AAGK01000004">
    <property type="protein sequence ID" value="EAN31845.1"/>
    <property type="molecule type" value="Genomic_DNA"/>
</dbReference>
<dbReference type="STRING" id="5875.Q4N3I8"/>
<evidence type="ECO:0000313" key="4">
    <source>
        <dbReference type="EMBL" id="EAN31845.1"/>
    </source>
</evidence>
<dbReference type="FunCoup" id="Q4N3I8">
    <property type="interactions" value="399"/>
</dbReference>
<name>Q4N3I8_THEPA</name>
<dbReference type="GO" id="GO:0002181">
    <property type="term" value="P:cytoplasmic translation"/>
    <property type="evidence" value="ECO:0007669"/>
    <property type="project" value="TreeGrafter"/>
</dbReference>
<protein>
    <submittedName>
        <fullName evidence="4">60S ribosomal protein L6e, putative</fullName>
    </submittedName>
</protein>
<dbReference type="OMA" id="GPYEVNG"/>
<keyword evidence="3" id="KW-0687">Ribonucleoprotein</keyword>
<dbReference type="GO" id="GO:0000027">
    <property type="term" value="P:ribosomal large subunit assembly"/>
    <property type="evidence" value="ECO:0007669"/>
    <property type="project" value="TreeGrafter"/>
</dbReference>
<dbReference type="eggNOG" id="KOG1694">
    <property type="taxonomic scope" value="Eukaryota"/>
</dbReference>
<dbReference type="InterPro" id="IPR000915">
    <property type="entry name" value="60S_ribosomal_eL6"/>
</dbReference>
<dbReference type="InterPro" id="IPR014722">
    <property type="entry name" value="Rib_uL2_dom2"/>
</dbReference>
<dbReference type="Pfam" id="PF01159">
    <property type="entry name" value="Ribosomal_L6e"/>
    <property type="match status" value="1"/>
</dbReference>
<dbReference type="GO" id="GO:0003735">
    <property type="term" value="F:structural constituent of ribosome"/>
    <property type="evidence" value="ECO:0007669"/>
    <property type="project" value="InterPro"/>
</dbReference>
<reference evidence="4 5" key="1">
    <citation type="journal article" date="2005" name="Science">
        <title>Genome sequence of Theileria parva, a bovine pathogen that transforms lymphocytes.</title>
        <authorList>
            <person name="Gardner M.J."/>
            <person name="Bishop R."/>
            <person name="Shah T."/>
            <person name="de Villiers E.P."/>
            <person name="Carlton J.M."/>
            <person name="Hall N."/>
            <person name="Ren Q."/>
            <person name="Paulsen I.T."/>
            <person name="Pain A."/>
            <person name="Berriman M."/>
            <person name="Wilson R.J.M."/>
            <person name="Sato S."/>
            <person name="Ralph S.A."/>
            <person name="Mann D.J."/>
            <person name="Xiong Z."/>
            <person name="Shallom S.J."/>
            <person name="Weidman J."/>
            <person name="Jiang L."/>
            <person name="Lynn J."/>
            <person name="Weaver B."/>
            <person name="Shoaibi A."/>
            <person name="Domingo A.R."/>
            <person name="Wasawo D."/>
            <person name="Crabtree J."/>
            <person name="Wortman J.R."/>
            <person name="Haas B."/>
            <person name="Angiuoli S.V."/>
            <person name="Creasy T.H."/>
            <person name="Lu C."/>
            <person name="Suh B."/>
            <person name="Silva J.C."/>
            <person name="Utterback T.R."/>
            <person name="Feldblyum T.V."/>
            <person name="Pertea M."/>
            <person name="Allen J."/>
            <person name="Nierman W.C."/>
            <person name="Taracha E.L.N."/>
            <person name="Salzberg S.L."/>
            <person name="White O.R."/>
            <person name="Fitzhugh H.A."/>
            <person name="Morzaria S."/>
            <person name="Venter J.C."/>
            <person name="Fraser C.M."/>
            <person name="Nene V."/>
        </authorList>
    </citation>
    <scope>NUCLEOTIDE SEQUENCE [LARGE SCALE GENOMIC DNA]</scope>
    <source>
        <strain evidence="4 5">Muguga</strain>
    </source>
</reference>
<comment type="caution">
    <text evidence="4">The sequence shown here is derived from an EMBL/GenBank/DDBJ whole genome shotgun (WGS) entry which is preliminary data.</text>
</comment>
<evidence type="ECO:0000256" key="1">
    <source>
        <dbReference type="ARBA" id="ARBA00010592"/>
    </source>
</evidence>
<evidence type="ECO:0000256" key="3">
    <source>
        <dbReference type="ARBA" id="ARBA00023274"/>
    </source>
</evidence>
<dbReference type="AlphaFoldDB" id="Q4N3I8"/>
<dbReference type="VEuPathDB" id="PiroplasmaDB:TpMuguga_04g00493"/>
<keyword evidence="2 4" id="KW-0689">Ribosomal protein</keyword>
<dbReference type="GO" id="GO:0022625">
    <property type="term" value="C:cytosolic large ribosomal subunit"/>
    <property type="evidence" value="ECO:0007669"/>
    <property type="project" value="TreeGrafter"/>
</dbReference>
<keyword evidence="5" id="KW-1185">Reference proteome</keyword>
<dbReference type="PANTHER" id="PTHR10715:SF0">
    <property type="entry name" value="LARGE RIBOSOMAL SUBUNIT PROTEIN EL6"/>
    <property type="match status" value="1"/>
</dbReference>
<proteinExistence type="inferred from homology"/>
<dbReference type="CDD" id="cd13156">
    <property type="entry name" value="KOW_RPL6"/>
    <property type="match status" value="1"/>
</dbReference>
<gene>
    <name evidence="4" type="ordered locus">TP04_0493</name>
</gene>
<dbReference type="KEGG" id="tpv:TP04_0493"/>
<comment type="similarity">
    <text evidence="1">Belongs to the eukaryotic ribosomal protein eL6 family.</text>
</comment>
<dbReference type="FunFam" id="2.30.30.30:FF:000070">
    <property type="entry name" value="60S ribosomal protein L6"/>
    <property type="match status" value="1"/>
</dbReference>
<dbReference type="Gene3D" id="2.30.30.30">
    <property type="match status" value="1"/>
</dbReference>
<evidence type="ECO:0000313" key="5">
    <source>
        <dbReference type="Proteomes" id="UP000001949"/>
    </source>
</evidence>
<dbReference type="InParanoid" id="Q4N3I8"/>
<dbReference type="PANTHER" id="PTHR10715">
    <property type="entry name" value="60S RIBOSOMAL PROTEIN L6"/>
    <property type="match status" value="1"/>
</dbReference>
<evidence type="ECO:0000256" key="2">
    <source>
        <dbReference type="ARBA" id="ARBA00022980"/>
    </source>
</evidence>
<organism evidence="4 5">
    <name type="scientific">Theileria parva</name>
    <name type="common">East coast fever infection agent</name>
    <dbReference type="NCBI Taxonomy" id="5875"/>
    <lineage>
        <taxon>Eukaryota</taxon>
        <taxon>Sar</taxon>
        <taxon>Alveolata</taxon>
        <taxon>Apicomplexa</taxon>
        <taxon>Aconoidasida</taxon>
        <taxon>Piroplasmida</taxon>
        <taxon>Theileriidae</taxon>
        <taxon>Theileria</taxon>
    </lineage>
</organism>
<sequence>MTAVPKTLKPKVKLNRRKTVVTRLGKTKVVGRKYASVPKVRESLKPGAVLILLTGSYKGKRVVLLKVLKSGLLLVTGPFSFNGVPLRRVNSRYVIATSTNVYEFPEYDGSSLKSSVERAVSDLTDESFGKTKETKLAEFKDRKKKNKNKDSMFVDEPSVSEKSPELMAKLKALQSKVDDVLVPSLKKSQHLTKYLKSRFTLRNNMYPHLLKF</sequence>
<dbReference type="GeneID" id="3500524"/>
<dbReference type="Proteomes" id="UP000001949">
    <property type="component" value="Unassembled WGS sequence"/>
</dbReference>
<dbReference type="InterPro" id="IPR008991">
    <property type="entry name" value="Translation_prot_SH3-like_sf"/>
</dbReference>
<dbReference type="SUPFAM" id="SSF50104">
    <property type="entry name" value="Translation proteins SH3-like domain"/>
    <property type="match status" value="1"/>
</dbReference>
<accession>Q4N3I8</accession>
<dbReference type="GO" id="GO:0003723">
    <property type="term" value="F:RNA binding"/>
    <property type="evidence" value="ECO:0007669"/>
    <property type="project" value="TreeGrafter"/>
</dbReference>